<organism evidence="1 2">
    <name type="scientific">Trichonephila inaurata madagascariensis</name>
    <dbReference type="NCBI Taxonomy" id="2747483"/>
    <lineage>
        <taxon>Eukaryota</taxon>
        <taxon>Metazoa</taxon>
        <taxon>Ecdysozoa</taxon>
        <taxon>Arthropoda</taxon>
        <taxon>Chelicerata</taxon>
        <taxon>Arachnida</taxon>
        <taxon>Araneae</taxon>
        <taxon>Araneomorphae</taxon>
        <taxon>Entelegynae</taxon>
        <taxon>Araneoidea</taxon>
        <taxon>Nephilidae</taxon>
        <taxon>Trichonephila</taxon>
        <taxon>Trichonephila inaurata</taxon>
    </lineage>
</organism>
<feature type="non-terminal residue" evidence="1">
    <location>
        <position position="35"/>
    </location>
</feature>
<evidence type="ECO:0000313" key="2">
    <source>
        <dbReference type="Proteomes" id="UP000886998"/>
    </source>
</evidence>
<gene>
    <name evidence="1" type="ORF">TNIN_401111</name>
</gene>
<dbReference type="EMBL" id="BMAV01001090">
    <property type="protein sequence ID" value="GFY38840.1"/>
    <property type="molecule type" value="Genomic_DNA"/>
</dbReference>
<reference evidence="1" key="1">
    <citation type="submission" date="2020-08" db="EMBL/GenBank/DDBJ databases">
        <title>Multicomponent nature underlies the extraordinary mechanical properties of spider dragline silk.</title>
        <authorList>
            <person name="Kono N."/>
            <person name="Nakamura H."/>
            <person name="Mori M."/>
            <person name="Yoshida Y."/>
            <person name="Ohtoshi R."/>
            <person name="Malay A.D."/>
            <person name="Moran D.A.P."/>
            <person name="Tomita M."/>
            <person name="Numata K."/>
            <person name="Arakawa K."/>
        </authorList>
    </citation>
    <scope>NUCLEOTIDE SEQUENCE</scope>
</reference>
<keyword evidence="2" id="KW-1185">Reference proteome</keyword>
<name>A0A8X6WPK3_9ARAC</name>
<sequence>MNVDPSVKSYLEMSQGVPSAVWGLGPQDPGLFFPH</sequence>
<comment type="caution">
    <text evidence="1">The sequence shown here is derived from an EMBL/GenBank/DDBJ whole genome shotgun (WGS) entry which is preliminary data.</text>
</comment>
<dbReference type="AlphaFoldDB" id="A0A8X6WPK3"/>
<accession>A0A8X6WPK3</accession>
<proteinExistence type="predicted"/>
<protein>
    <submittedName>
        <fullName evidence="1">Uncharacterized protein</fullName>
    </submittedName>
</protein>
<evidence type="ECO:0000313" key="1">
    <source>
        <dbReference type="EMBL" id="GFY38840.1"/>
    </source>
</evidence>
<dbReference type="Proteomes" id="UP000886998">
    <property type="component" value="Unassembled WGS sequence"/>
</dbReference>